<evidence type="ECO:0000256" key="2">
    <source>
        <dbReference type="SAM" id="SignalP"/>
    </source>
</evidence>
<reference evidence="5" key="1">
    <citation type="submission" date="2016-10" db="EMBL/GenBank/DDBJ databases">
        <authorList>
            <person name="Varghese N."/>
            <person name="Submissions S."/>
        </authorList>
    </citation>
    <scope>NUCLEOTIDE SEQUENCE [LARGE SCALE GENOMIC DNA]</scope>
    <source>
        <strain evidence="5">DSM 44544</strain>
    </source>
</reference>
<evidence type="ECO:0000259" key="3">
    <source>
        <dbReference type="Pfam" id="PF13229"/>
    </source>
</evidence>
<evidence type="ECO:0000313" key="4">
    <source>
        <dbReference type="EMBL" id="SEB31859.1"/>
    </source>
</evidence>
<keyword evidence="5" id="KW-1185">Reference proteome</keyword>
<dbReference type="SMART" id="SM00710">
    <property type="entry name" value="PbH1"/>
    <property type="match status" value="7"/>
</dbReference>
<dbReference type="STRING" id="208445.SAMN04489727_0344"/>
<dbReference type="InterPro" id="IPR006626">
    <property type="entry name" value="PbH1"/>
</dbReference>
<dbReference type="PROSITE" id="PS51257">
    <property type="entry name" value="PROKAR_LIPOPROTEIN"/>
    <property type="match status" value="1"/>
</dbReference>
<keyword evidence="2" id="KW-0732">Signal</keyword>
<evidence type="ECO:0000313" key="5">
    <source>
        <dbReference type="Proteomes" id="UP000199622"/>
    </source>
</evidence>
<gene>
    <name evidence="4" type="ORF">SAMN04489727_0344</name>
</gene>
<dbReference type="EMBL" id="FNSO01000002">
    <property type="protein sequence ID" value="SEB31859.1"/>
    <property type="molecule type" value="Genomic_DNA"/>
</dbReference>
<protein>
    <submittedName>
        <fullName evidence="4">Nitrous oxidase accessory protein NosD, contains tandem CASH domains</fullName>
    </submittedName>
</protein>
<name>A0A1H4ICQ0_9PSEU</name>
<dbReference type="SUPFAM" id="SSF51126">
    <property type="entry name" value="Pectin lyase-like"/>
    <property type="match status" value="1"/>
</dbReference>
<feature type="signal peptide" evidence="2">
    <location>
        <begin position="1"/>
        <end position="15"/>
    </location>
</feature>
<dbReference type="InterPro" id="IPR011050">
    <property type="entry name" value="Pectin_lyase_fold/virulence"/>
</dbReference>
<dbReference type="InterPro" id="IPR039448">
    <property type="entry name" value="Beta_helix"/>
</dbReference>
<proteinExistence type="predicted"/>
<dbReference type="RefSeq" id="WP_208613185.1">
    <property type="nucleotide sequence ID" value="NZ_FNSO01000002.1"/>
</dbReference>
<evidence type="ECO:0000256" key="1">
    <source>
        <dbReference type="SAM" id="MobiDB-lite"/>
    </source>
</evidence>
<dbReference type="Gene3D" id="2.160.20.10">
    <property type="entry name" value="Single-stranded right-handed beta-helix, Pectin lyase-like"/>
    <property type="match status" value="1"/>
</dbReference>
<accession>A0A1H4ICQ0</accession>
<dbReference type="InterPro" id="IPR012334">
    <property type="entry name" value="Pectin_lyas_fold"/>
</dbReference>
<dbReference type="Proteomes" id="UP000199622">
    <property type="component" value="Unassembled WGS sequence"/>
</dbReference>
<feature type="compositionally biased region" description="Pro residues" evidence="1">
    <location>
        <begin position="375"/>
        <end position="393"/>
    </location>
</feature>
<dbReference type="Pfam" id="PF13229">
    <property type="entry name" value="Beta_helix"/>
    <property type="match status" value="1"/>
</dbReference>
<organism evidence="4 5">
    <name type="scientific">Amycolatopsis tolypomycina</name>
    <dbReference type="NCBI Taxonomy" id="208445"/>
    <lineage>
        <taxon>Bacteria</taxon>
        <taxon>Bacillati</taxon>
        <taxon>Actinomycetota</taxon>
        <taxon>Actinomycetes</taxon>
        <taxon>Pseudonocardiales</taxon>
        <taxon>Pseudonocardiaceae</taxon>
        <taxon>Amycolatopsis</taxon>
    </lineage>
</organism>
<feature type="chain" id="PRO_5038554274" evidence="2">
    <location>
        <begin position="16"/>
        <end position="434"/>
    </location>
</feature>
<feature type="domain" description="Right handed beta helix" evidence="3">
    <location>
        <begin position="147"/>
        <end position="306"/>
    </location>
</feature>
<feature type="region of interest" description="Disordered" evidence="1">
    <location>
        <begin position="371"/>
        <end position="416"/>
    </location>
</feature>
<feature type="compositionally biased region" description="Low complexity" evidence="1">
    <location>
        <begin position="398"/>
        <end position="412"/>
    </location>
</feature>
<dbReference type="AlphaFoldDB" id="A0A1H4ICQ0"/>
<sequence length="434" mass="44012">MRALFLLLVSVLAVAGCSSPLRPDVAGAATIRVPQDAPTVQQAVDAARPGDLVLVSPGVYRESVRITVPDLVLRGTDRNRVVFDGEVRRANGIVVTAPGVAVENLTVRDHVLNGVLVTGMADESGGLARGSDGYTRLDPARFPPVQGFRVSYVTASNNGLYGVYAFDSQHGVIEHSYASGSADSGFYVGQCHPCDIVVRGNVAERNAVGYEGTNASGGMAVVGNRFVGNRVGLSTNSDYQEAFVPQRDAAIVGNLVAANAQPATPAQADGGFGVGIGIAGGTRNLLARNLVTGNPGAGIALASAEDLAPSDNRLVGNVLSGNGVDIAYAASERAPGSGNCLQDNVLTSTSPAGLAGSMACPASPGPAAGVRLALPPAPRGVPFPDVAPPPEQPGQPDAATAPPRPARGLPGRVDLDGYRVPGIALLAESAGVKP</sequence>